<feature type="transmembrane region" description="Helical" evidence="1">
    <location>
        <begin position="82"/>
        <end position="102"/>
    </location>
</feature>
<sequence length="346" mass="40752">MKRFGLKRVVEFTALALFVLGFRVLFQELIPLFEEKLNLTFGRFLVKLLSNYPLTLLMLLLDLGVVFSLNRFFRNRNSFEKIVITFFSSALIALISALWIRIPVWTSFQGLRFFSDIYFNFTLFTSFVFNLVILSLLHLYAYNNNKQQKALNIEIGKKNKARYQYIQLKNQLNPHFLFNSLNVLDYLIFEDQKRASEFVRKLSSVYRYLLKNEELKSVSFEKEIDFVVQYYDLLKERFSDGLFLYVDIPNEYFNYSIIPGGMQMLVENAVKHNKICIECPLSINIYIEGNFIVVKNNLQLRLTTIESAGFGLKSIRSQYLHLYKKDIKVESGKDYFKVSLPIIDKL</sequence>
<name>A0A644X2U4_9ZZZZ</name>
<keyword evidence="1" id="KW-0812">Transmembrane</keyword>
<proteinExistence type="predicted"/>
<reference evidence="3" key="1">
    <citation type="submission" date="2019-08" db="EMBL/GenBank/DDBJ databases">
        <authorList>
            <person name="Kucharzyk K."/>
            <person name="Murdoch R.W."/>
            <person name="Higgins S."/>
            <person name="Loffler F."/>
        </authorList>
    </citation>
    <scope>NUCLEOTIDE SEQUENCE</scope>
</reference>
<dbReference type="EMBL" id="VSSQ01001697">
    <property type="protein sequence ID" value="MPM10470.1"/>
    <property type="molecule type" value="Genomic_DNA"/>
</dbReference>
<evidence type="ECO:0000313" key="3">
    <source>
        <dbReference type="EMBL" id="MPM10470.1"/>
    </source>
</evidence>
<accession>A0A644X2U4</accession>
<keyword evidence="1" id="KW-1133">Transmembrane helix</keyword>
<dbReference type="InterPro" id="IPR010559">
    <property type="entry name" value="Sig_transdc_His_kin_internal"/>
</dbReference>
<feature type="domain" description="Signal transduction histidine kinase internal region" evidence="2">
    <location>
        <begin position="165"/>
        <end position="240"/>
    </location>
</feature>
<evidence type="ECO:0000259" key="2">
    <source>
        <dbReference type="Pfam" id="PF06580"/>
    </source>
</evidence>
<dbReference type="PANTHER" id="PTHR34220">
    <property type="entry name" value="SENSOR HISTIDINE KINASE YPDA"/>
    <property type="match status" value="1"/>
</dbReference>
<gene>
    <name evidence="3" type="ORF">SDC9_56802</name>
</gene>
<protein>
    <recommendedName>
        <fullName evidence="2">Signal transduction histidine kinase internal region domain-containing protein</fullName>
    </recommendedName>
</protein>
<dbReference type="AlphaFoldDB" id="A0A644X2U4"/>
<dbReference type="InterPro" id="IPR050640">
    <property type="entry name" value="Bact_2-comp_sensor_kinase"/>
</dbReference>
<evidence type="ECO:0000256" key="1">
    <source>
        <dbReference type="SAM" id="Phobius"/>
    </source>
</evidence>
<feature type="transmembrane region" description="Helical" evidence="1">
    <location>
        <begin position="50"/>
        <end position="70"/>
    </location>
</feature>
<dbReference type="PANTHER" id="PTHR34220:SF7">
    <property type="entry name" value="SENSOR HISTIDINE KINASE YPDA"/>
    <property type="match status" value="1"/>
</dbReference>
<dbReference type="GO" id="GO:0000155">
    <property type="term" value="F:phosphorelay sensor kinase activity"/>
    <property type="evidence" value="ECO:0007669"/>
    <property type="project" value="InterPro"/>
</dbReference>
<feature type="transmembrane region" description="Helical" evidence="1">
    <location>
        <begin position="117"/>
        <end position="141"/>
    </location>
</feature>
<keyword evidence="1" id="KW-0472">Membrane</keyword>
<comment type="caution">
    <text evidence="3">The sequence shown here is derived from an EMBL/GenBank/DDBJ whole genome shotgun (WGS) entry which is preliminary data.</text>
</comment>
<dbReference type="Pfam" id="PF06580">
    <property type="entry name" value="His_kinase"/>
    <property type="match status" value="1"/>
</dbReference>
<dbReference type="GO" id="GO:0016020">
    <property type="term" value="C:membrane"/>
    <property type="evidence" value="ECO:0007669"/>
    <property type="project" value="InterPro"/>
</dbReference>
<organism evidence="3">
    <name type="scientific">bioreactor metagenome</name>
    <dbReference type="NCBI Taxonomy" id="1076179"/>
    <lineage>
        <taxon>unclassified sequences</taxon>
        <taxon>metagenomes</taxon>
        <taxon>ecological metagenomes</taxon>
    </lineage>
</organism>